<dbReference type="InterPro" id="IPR007848">
    <property type="entry name" value="Small_mtfrase_dom"/>
</dbReference>
<keyword evidence="2" id="KW-0489">Methyltransferase</keyword>
<dbReference type="EC" id="2.1.1.223" evidence="2"/>
<dbReference type="GO" id="GO:0032259">
    <property type="term" value="P:methylation"/>
    <property type="evidence" value="ECO:0007669"/>
    <property type="project" value="UniProtKB-KW"/>
</dbReference>
<dbReference type="PANTHER" id="PTHR47739">
    <property type="entry name" value="TRNA1(VAL) (ADENINE(37)-N6)-METHYLTRANSFERASE"/>
    <property type="match status" value="1"/>
</dbReference>
<accession>A0A6N2US25</accession>
<proteinExistence type="predicted"/>
<dbReference type="Gene3D" id="3.40.50.150">
    <property type="entry name" value="Vaccinia Virus protein VP39"/>
    <property type="match status" value="1"/>
</dbReference>
<dbReference type="CDD" id="cd02440">
    <property type="entry name" value="AdoMet_MTases"/>
    <property type="match status" value="1"/>
</dbReference>
<reference evidence="2" key="1">
    <citation type="submission" date="2019-11" db="EMBL/GenBank/DDBJ databases">
        <authorList>
            <person name="Feng L."/>
        </authorList>
    </citation>
    <scope>NUCLEOTIDE SEQUENCE</scope>
    <source>
        <strain evidence="2">AundefinedLFYP135</strain>
    </source>
</reference>
<dbReference type="InterPro" id="IPR050210">
    <property type="entry name" value="tRNA_Adenine-N(6)_MTase"/>
</dbReference>
<dbReference type="AlphaFoldDB" id="A0A6N2US25"/>
<name>A0A6N2US25_9FIRM</name>
<feature type="domain" description="Methyltransferase small" evidence="1">
    <location>
        <begin position="29"/>
        <end position="126"/>
    </location>
</feature>
<dbReference type="SUPFAM" id="SSF53335">
    <property type="entry name" value="S-adenosyl-L-methionine-dependent methyltransferases"/>
    <property type="match status" value="1"/>
</dbReference>
<dbReference type="GO" id="GO:0008168">
    <property type="term" value="F:methyltransferase activity"/>
    <property type="evidence" value="ECO:0007669"/>
    <property type="project" value="UniProtKB-KW"/>
</dbReference>
<dbReference type="EMBL" id="CACRSL010000004">
    <property type="protein sequence ID" value="VYT21495.1"/>
    <property type="molecule type" value="Genomic_DNA"/>
</dbReference>
<dbReference type="InterPro" id="IPR029063">
    <property type="entry name" value="SAM-dependent_MTases_sf"/>
</dbReference>
<gene>
    <name evidence="2" type="primary">yfiC</name>
    <name evidence="2" type="ORF">AULFYP135_02078</name>
</gene>
<protein>
    <submittedName>
        <fullName evidence="2">tRNA1(Val) (Adenine(37)-N6)-methyltransferase</fullName>
        <ecNumber evidence="2">2.1.1.223</ecNumber>
    </submittedName>
</protein>
<dbReference type="Pfam" id="PF05175">
    <property type="entry name" value="MTS"/>
    <property type="match status" value="1"/>
</dbReference>
<keyword evidence="2" id="KW-0808">Transferase</keyword>
<evidence type="ECO:0000259" key="1">
    <source>
        <dbReference type="Pfam" id="PF05175"/>
    </source>
</evidence>
<organism evidence="2">
    <name type="scientific">uncultured Anaerotruncus sp</name>
    <dbReference type="NCBI Taxonomy" id="905011"/>
    <lineage>
        <taxon>Bacteria</taxon>
        <taxon>Bacillati</taxon>
        <taxon>Bacillota</taxon>
        <taxon>Clostridia</taxon>
        <taxon>Eubacteriales</taxon>
        <taxon>Oscillospiraceae</taxon>
        <taxon>Anaerotruncus</taxon>
        <taxon>environmental samples</taxon>
    </lineage>
</organism>
<dbReference type="PANTHER" id="PTHR47739:SF1">
    <property type="entry name" value="TRNA1(VAL) (ADENINE(37)-N6)-METHYLTRANSFERASE"/>
    <property type="match status" value="1"/>
</dbReference>
<sequence>MELDFPHHYEALGDRTLCVTPDHKFGTDAFLLSDFAAPRRKDLACDLGTGCGIIPMLWFRRPEDAPKLAFGVDIQQKAIAQLTASVEKNGLGGRLIPICADLKDLPPQLESGRFDLVTCNPPYKVEGGGILSEWESEKIARHETQCSLADVVAAAARLLKFGGRFCLCQRPERLCDVLTLLRQQGLEPKRVRFVQQRPGSAPWLFLCEGKKGAKPFLQVEAPLLIEGEDGFSEELLKIYGKR</sequence>
<evidence type="ECO:0000313" key="2">
    <source>
        <dbReference type="EMBL" id="VYT21495.1"/>
    </source>
</evidence>